<evidence type="ECO:0000313" key="5">
    <source>
        <dbReference type="EMBL" id="KFM24980.1"/>
    </source>
</evidence>
<feature type="domain" description="K Homology" evidence="4">
    <location>
        <begin position="211"/>
        <end position="281"/>
    </location>
</feature>
<dbReference type="InterPro" id="IPR004088">
    <property type="entry name" value="KH_dom_type_1"/>
</dbReference>
<evidence type="ECO:0000256" key="2">
    <source>
        <dbReference type="PROSITE-ProRule" id="PRU00117"/>
    </source>
</evidence>
<feature type="domain" description="K Homology" evidence="4">
    <location>
        <begin position="91"/>
        <end position="165"/>
    </location>
</feature>
<name>A0A087SGX6_AUXPR</name>
<keyword evidence="2" id="KW-0694">RNA-binding</keyword>
<dbReference type="PROSITE" id="PS50084">
    <property type="entry name" value="KH_TYPE_1"/>
    <property type="match status" value="3"/>
</dbReference>
<dbReference type="PANTHER" id="PTHR10288">
    <property type="entry name" value="KH DOMAIN CONTAINING RNA BINDING PROTEIN"/>
    <property type="match status" value="1"/>
</dbReference>
<dbReference type="Gene3D" id="3.30.1370.10">
    <property type="entry name" value="K Homology domain, type 1"/>
    <property type="match status" value="1"/>
</dbReference>
<dbReference type="Gene3D" id="3.30.310.210">
    <property type="match status" value="1"/>
</dbReference>
<feature type="compositionally biased region" description="Polar residues" evidence="3">
    <location>
        <begin position="34"/>
        <end position="47"/>
    </location>
</feature>
<organism evidence="5 6">
    <name type="scientific">Auxenochlorella protothecoides</name>
    <name type="common">Green microalga</name>
    <name type="synonym">Chlorella protothecoides</name>
    <dbReference type="NCBI Taxonomy" id="3075"/>
    <lineage>
        <taxon>Eukaryota</taxon>
        <taxon>Viridiplantae</taxon>
        <taxon>Chlorophyta</taxon>
        <taxon>core chlorophytes</taxon>
        <taxon>Trebouxiophyceae</taxon>
        <taxon>Chlorellales</taxon>
        <taxon>Chlorellaceae</taxon>
        <taxon>Auxenochlorella</taxon>
    </lineage>
</organism>
<keyword evidence="1" id="KW-0677">Repeat</keyword>
<dbReference type="GeneID" id="23613250"/>
<evidence type="ECO:0000256" key="1">
    <source>
        <dbReference type="ARBA" id="ARBA00022737"/>
    </source>
</evidence>
<evidence type="ECO:0000259" key="4">
    <source>
        <dbReference type="SMART" id="SM00322"/>
    </source>
</evidence>
<keyword evidence="6" id="KW-1185">Reference proteome</keyword>
<dbReference type="SUPFAM" id="SSF54791">
    <property type="entry name" value="Eukaryotic type KH-domain (KH-domain type I)"/>
    <property type="match status" value="2"/>
</dbReference>
<feature type="compositionally biased region" description="Low complexity" evidence="3">
    <location>
        <begin position="57"/>
        <end position="69"/>
    </location>
</feature>
<sequence>MQGLLTVSKPPSGSGFQARGSGPSSARGPGNLYRPTNPQGAGVQKTSTPPPPIRVRASAAHVDAHGAASYHTPAHRDEGYQGPRSLSVNDSPFQFKFLLPDAVTGAAVGRNGSTVNAIKQQTGTFMQFCRYNSATTYPTERLLIFASPSVASAAAALRVLLDCLAAVPGALERLAPRPGSPELALRIVIPGHCAGAVMGPGGETIKALGARTCFRMLPVAERRVGALLGPAGAHIRALQDVLRVRMGVEDGADLAGVKHVSFWGPVENVDVAMRALSAVIELMPAGRS</sequence>
<dbReference type="RefSeq" id="XP_011397868.1">
    <property type="nucleotide sequence ID" value="XM_011399566.1"/>
</dbReference>
<evidence type="ECO:0000256" key="3">
    <source>
        <dbReference type="SAM" id="MobiDB-lite"/>
    </source>
</evidence>
<evidence type="ECO:0000313" key="6">
    <source>
        <dbReference type="Proteomes" id="UP000028924"/>
    </source>
</evidence>
<dbReference type="AlphaFoldDB" id="A0A087SGX6"/>
<feature type="compositionally biased region" description="Low complexity" evidence="3">
    <location>
        <begin position="18"/>
        <end position="30"/>
    </location>
</feature>
<dbReference type="KEGG" id="apro:F751_1859"/>
<dbReference type="OrthoDB" id="1937934at2759"/>
<protein>
    <submittedName>
        <fullName evidence="5">Far upstream element-binding protein 2</fullName>
    </submittedName>
</protein>
<dbReference type="Pfam" id="PF00013">
    <property type="entry name" value="KH_1"/>
    <property type="match status" value="1"/>
</dbReference>
<reference evidence="5 6" key="1">
    <citation type="journal article" date="2014" name="BMC Genomics">
        <title>Oil accumulation mechanisms of the oleaginous microalga Chlorella protothecoides revealed through its genome, transcriptomes, and proteomes.</title>
        <authorList>
            <person name="Gao C."/>
            <person name="Wang Y."/>
            <person name="Shen Y."/>
            <person name="Yan D."/>
            <person name="He X."/>
            <person name="Dai J."/>
            <person name="Wu Q."/>
        </authorList>
    </citation>
    <scope>NUCLEOTIDE SEQUENCE [LARGE SCALE GENOMIC DNA]</scope>
    <source>
        <strain evidence="5 6">0710</strain>
    </source>
</reference>
<accession>A0A087SGX6</accession>
<dbReference type="InterPro" id="IPR036612">
    <property type="entry name" value="KH_dom_type_1_sf"/>
</dbReference>
<gene>
    <name evidence="5" type="ORF">F751_1859</name>
</gene>
<dbReference type="SMART" id="SM00322">
    <property type="entry name" value="KH"/>
    <property type="match status" value="2"/>
</dbReference>
<dbReference type="InterPro" id="IPR004087">
    <property type="entry name" value="KH_dom"/>
</dbReference>
<dbReference type="CDD" id="cd00105">
    <property type="entry name" value="KH-I"/>
    <property type="match status" value="1"/>
</dbReference>
<dbReference type="Proteomes" id="UP000028924">
    <property type="component" value="Unassembled WGS sequence"/>
</dbReference>
<dbReference type="EMBL" id="KL662111">
    <property type="protein sequence ID" value="KFM24980.1"/>
    <property type="molecule type" value="Genomic_DNA"/>
</dbReference>
<feature type="region of interest" description="Disordered" evidence="3">
    <location>
        <begin position="1"/>
        <end position="85"/>
    </location>
</feature>
<dbReference type="GO" id="GO:0003723">
    <property type="term" value="F:RNA binding"/>
    <property type="evidence" value="ECO:0007669"/>
    <property type="project" value="UniProtKB-UniRule"/>
</dbReference>
<proteinExistence type="predicted"/>